<protein>
    <submittedName>
        <fullName evidence="4">Cobyrinic acid ac-diamide synthase,ATPases involved in chromosome partitioning [Cell division and chromosome partitioning]</fullName>
        <ecNumber evidence="4">1.18.6.1</ecNumber>
    </submittedName>
</protein>
<dbReference type="Gene3D" id="3.40.50.300">
    <property type="entry name" value="P-loop containing nucleotide triphosphate hydrolases"/>
    <property type="match status" value="1"/>
</dbReference>
<proteinExistence type="predicted"/>
<comment type="caution">
    <text evidence="4">The sequence shown here is derived from an EMBL/GenBank/DDBJ whole genome shotgun (WGS) entry which is preliminary data.</text>
</comment>
<dbReference type="PIRSF" id="PIRSF003092">
    <property type="entry name" value="MinD"/>
    <property type="match status" value="1"/>
</dbReference>
<dbReference type="InterPro" id="IPR025501">
    <property type="entry name" value="MinD_FleN"/>
</dbReference>
<dbReference type="InterPro" id="IPR050625">
    <property type="entry name" value="ParA/MinD_ATPase"/>
</dbReference>
<sequence length="297" mass="32743">MSRNSWGRTVMTDQADALRSLMRFRNAGQEPLQTRVITVTSGKGGVGKSNFSLNFALSLQKLGKRVLVFDADMGMANIDVLMGTSAPYNLVHLLRREKAIREIIHEGPLGLHFIAGGSGFHDLLDLSDRELDYFGEQIGKLHGHYDLILFDTGAGLSRETVRFITAAQETVVVTTPEPTSITDAYALIKMVRSMNHDVDFKLVVNRAADNREGRQTADKISLVAKQFLSLDLPLLGIIPDDAHVPKAVKRQVPFTIAYPGGSASRAVEEIARAFISTPSAKKSGGIRGFFERMFRQR</sequence>
<evidence type="ECO:0000259" key="3">
    <source>
        <dbReference type="Pfam" id="PF01656"/>
    </source>
</evidence>
<evidence type="ECO:0000313" key="5">
    <source>
        <dbReference type="Proteomes" id="UP000681526"/>
    </source>
</evidence>
<dbReference type="EC" id="1.18.6.1" evidence="4"/>
<dbReference type="PANTHER" id="PTHR43384:SF4">
    <property type="entry name" value="CELLULOSE BIOSYNTHESIS PROTEIN BCSQ-RELATED"/>
    <property type="match status" value="1"/>
</dbReference>
<keyword evidence="1" id="KW-0547">Nucleotide-binding</keyword>
<evidence type="ECO:0000256" key="1">
    <source>
        <dbReference type="ARBA" id="ARBA00022741"/>
    </source>
</evidence>
<evidence type="ECO:0000313" key="4">
    <source>
        <dbReference type="EMBL" id="CAG5077804.1"/>
    </source>
</evidence>
<evidence type="ECO:0000256" key="2">
    <source>
        <dbReference type="ARBA" id="ARBA00022840"/>
    </source>
</evidence>
<dbReference type="EMBL" id="CAJRAY010000006">
    <property type="protein sequence ID" value="CAG5077804.1"/>
    <property type="molecule type" value="Genomic_DNA"/>
</dbReference>
<dbReference type="InterPro" id="IPR027417">
    <property type="entry name" value="P-loop_NTPase"/>
</dbReference>
<dbReference type="Pfam" id="PF01656">
    <property type="entry name" value="CbiA"/>
    <property type="match status" value="1"/>
</dbReference>
<feature type="domain" description="CobQ/CobB/MinD/ParA nucleotide binding" evidence="3">
    <location>
        <begin position="37"/>
        <end position="253"/>
    </location>
</feature>
<organism evidence="4 5">
    <name type="scientific">Thermobacillus xylanilyticus</name>
    <dbReference type="NCBI Taxonomy" id="76633"/>
    <lineage>
        <taxon>Bacteria</taxon>
        <taxon>Bacillati</taxon>
        <taxon>Bacillota</taxon>
        <taxon>Bacilli</taxon>
        <taxon>Bacillales</taxon>
        <taxon>Paenibacillaceae</taxon>
        <taxon>Thermobacillus</taxon>
    </lineage>
</organism>
<reference evidence="4 5" key="1">
    <citation type="submission" date="2021-04" db="EMBL/GenBank/DDBJ databases">
        <authorList>
            <person name="Rakotoarivonina H."/>
        </authorList>
    </citation>
    <scope>NUCLEOTIDE SEQUENCE [LARGE SCALE GENOMIC DNA]</scope>
    <source>
        <strain evidence="4 5">XE</strain>
    </source>
</reference>
<dbReference type="PANTHER" id="PTHR43384">
    <property type="entry name" value="SEPTUM SITE-DETERMINING PROTEIN MIND HOMOLOG, CHLOROPLASTIC-RELATED"/>
    <property type="match status" value="1"/>
</dbReference>
<keyword evidence="5" id="KW-1185">Reference proteome</keyword>
<dbReference type="CDD" id="cd02038">
    <property type="entry name" value="FlhG-like"/>
    <property type="match status" value="1"/>
</dbReference>
<dbReference type="Proteomes" id="UP000681526">
    <property type="component" value="Unassembled WGS sequence"/>
</dbReference>
<keyword evidence="2" id="KW-0067">ATP-binding</keyword>
<keyword evidence="4" id="KW-0560">Oxidoreductase</keyword>
<gene>
    <name evidence="4" type="primary">txxe 457</name>
    <name evidence="4" type="ORF">TXXE_01795</name>
</gene>
<dbReference type="InterPro" id="IPR033875">
    <property type="entry name" value="FlhG"/>
</dbReference>
<accession>A0ABN7RM77</accession>
<dbReference type="GO" id="GO:0016163">
    <property type="term" value="F:nitrogenase activity"/>
    <property type="evidence" value="ECO:0007669"/>
    <property type="project" value="UniProtKB-EC"/>
</dbReference>
<dbReference type="SUPFAM" id="SSF52540">
    <property type="entry name" value="P-loop containing nucleoside triphosphate hydrolases"/>
    <property type="match status" value="1"/>
</dbReference>
<name>A0ABN7RM77_THEXY</name>
<dbReference type="InterPro" id="IPR002586">
    <property type="entry name" value="CobQ/CobB/MinD/ParA_Nub-bd_dom"/>
</dbReference>